<name>A0AAN4Q7L5_PSESF</name>
<dbReference type="Proteomes" id="UP000248291">
    <property type="component" value="Unassembled WGS sequence"/>
</dbReference>
<dbReference type="EMBL" id="BGKA01000155">
    <property type="protein sequence ID" value="GBH18385.1"/>
    <property type="molecule type" value="Genomic_DNA"/>
</dbReference>
<reference evidence="1 2" key="1">
    <citation type="submission" date="2018-04" db="EMBL/GenBank/DDBJ databases">
        <title>Draft genome sequence of Pseudomonas syringae pv. actinidiae biovar 3 strains isolated from kiwifruit in Kagawa prefecture.</title>
        <authorList>
            <person name="Tabuchi M."/>
            <person name="Saito M."/>
            <person name="Fujiwara S."/>
            <person name="Sasa N."/>
            <person name="Akimitsu K."/>
            <person name="Gomi K."/>
            <person name="Konishi-Sugita S."/>
            <person name="Hamano K."/>
            <person name="Kataoka I."/>
        </authorList>
    </citation>
    <scope>NUCLEOTIDE SEQUENCE [LARGE SCALE GENOMIC DNA]</scope>
    <source>
        <strain evidence="1 2">MAFF212211</strain>
    </source>
</reference>
<proteinExistence type="predicted"/>
<gene>
    <name evidence="1" type="ORF">KPSA3_04368</name>
</gene>
<evidence type="ECO:0000313" key="1">
    <source>
        <dbReference type="EMBL" id="GBH18385.1"/>
    </source>
</evidence>
<protein>
    <submittedName>
        <fullName evidence="1">MFS family permease</fullName>
    </submittedName>
</protein>
<organism evidence="1 2">
    <name type="scientific">Pseudomonas syringae pv. actinidiae</name>
    <dbReference type="NCBI Taxonomy" id="103796"/>
    <lineage>
        <taxon>Bacteria</taxon>
        <taxon>Pseudomonadati</taxon>
        <taxon>Pseudomonadota</taxon>
        <taxon>Gammaproteobacteria</taxon>
        <taxon>Pseudomonadales</taxon>
        <taxon>Pseudomonadaceae</taxon>
        <taxon>Pseudomonas</taxon>
        <taxon>Pseudomonas syringae</taxon>
    </lineage>
</organism>
<sequence>MKAHHLRLQALDQCAGVAVERRSIGNRRRRIEVGAQCLVIGLEGLLPAFSPLGIVVWGRVAEKIQIERGASGVLSKNRYFLSDLIERQHGAGQRSQTSCFSYSDGHRRTAGAGHRCLQNRHFNVEQFKNASIRPLAHVFSTSLAIRQRSLSVRRP</sequence>
<accession>A0AAN4Q7L5</accession>
<dbReference type="AlphaFoldDB" id="A0AAN4Q7L5"/>
<comment type="caution">
    <text evidence="1">The sequence shown here is derived from an EMBL/GenBank/DDBJ whole genome shotgun (WGS) entry which is preliminary data.</text>
</comment>
<evidence type="ECO:0000313" key="2">
    <source>
        <dbReference type="Proteomes" id="UP000248291"/>
    </source>
</evidence>